<dbReference type="SUPFAM" id="SSF51182">
    <property type="entry name" value="RmlC-like cupins"/>
    <property type="match status" value="1"/>
</dbReference>
<proteinExistence type="predicted"/>
<dbReference type="KEGG" id="pry:Prubr_48560"/>
<dbReference type="AlphaFoldDB" id="A0A810N8X0"/>
<protein>
    <recommendedName>
        <fullName evidence="1">Cupin type-2 domain-containing protein</fullName>
    </recommendedName>
</protein>
<dbReference type="InterPro" id="IPR011051">
    <property type="entry name" value="RmlC_Cupin_sf"/>
</dbReference>
<organism evidence="2 3">
    <name type="scientific">Polymorphospora rubra</name>
    <dbReference type="NCBI Taxonomy" id="338584"/>
    <lineage>
        <taxon>Bacteria</taxon>
        <taxon>Bacillati</taxon>
        <taxon>Actinomycetota</taxon>
        <taxon>Actinomycetes</taxon>
        <taxon>Micromonosporales</taxon>
        <taxon>Micromonosporaceae</taxon>
        <taxon>Polymorphospora</taxon>
    </lineage>
</organism>
<gene>
    <name evidence="2" type="ORF">Prubr_48560</name>
</gene>
<keyword evidence="3" id="KW-1185">Reference proteome</keyword>
<reference evidence="2" key="1">
    <citation type="submission" date="2020-08" db="EMBL/GenBank/DDBJ databases">
        <title>Whole genome shotgun sequence of Polymorphospora rubra NBRC 101157.</title>
        <authorList>
            <person name="Komaki H."/>
            <person name="Tamura T."/>
        </authorList>
    </citation>
    <scope>NUCLEOTIDE SEQUENCE</scope>
    <source>
        <strain evidence="2">NBRC 101157</strain>
    </source>
</reference>
<dbReference type="RefSeq" id="WP_212817099.1">
    <property type="nucleotide sequence ID" value="NZ_AP023359.1"/>
</dbReference>
<dbReference type="EMBL" id="AP023359">
    <property type="protein sequence ID" value="BCJ67835.1"/>
    <property type="molecule type" value="Genomic_DNA"/>
</dbReference>
<dbReference type="InterPro" id="IPR014710">
    <property type="entry name" value="RmlC-like_jellyroll"/>
</dbReference>
<feature type="domain" description="Cupin type-2" evidence="1">
    <location>
        <begin position="35"/>
        <end position="99"/>
    </location>
</feature>
<dbReference type="Pfam" id="PF07883">
    <property type="entry name" value="Cupin_2"/>
    <property type="match status" value="1"/>
</dbReference>
<dbReference type="Gene3D" id="2.60.120.10">
    <property type="entry name" value="Jelly Rolls"/>
    <property type="match status" value="1"/>
</dbReference>
<dbReference type="Proteomes" id="UP000680866">
    <property type="component" value="Chromosome"/>
</dbReference>
<dbReference type="InterPro" id="IPR013096">
    <property type="entry name" value="Cupin_2"/>
</dbReference>
<accession>A0A810N8X0</accession>
<sequence length="113" mass="11904">MRVIEGAGEWVAPADGTSSRYEEHLRVPDMSLGTYRIPAGGTDGQNPHTEDEVYVVTAGRARLVTPGGEAPVGPGSVVFVPAGEEHRFVDVTEDLAVLVFFGPAEVVRGQAAT</sequence>
<evidence type="ECO:0000313" key="3">
    <source>
        <dbReference type="Proteomes" id="UP000680866"/>
    </source>
</evidence>
<evidence type="ECO:0000259" key="1">
    <source>
        <dbReference type="Pfam" id="PF07883"/>
    </source>
</evidence>
<evidence type="ECO:0000313" key="2">
    <source>
        <dbReference type="EMBL" id="BCJ67835.1"/>
    </source>
</evidence>
<name>A0A810N8X0_9ACTN</name>